<protein>
    <submittedName>
        <fullName evidence="1">Uncharacterized protein</fullName>
    </submittedName>
</protein>
<proteinExistence type="predicted"/>
<keyword evidence="2" id="KW-1185">Reference proteome</keyword>
<dbReference type="Proteomes" id="UP000704762">
    <property type="component" value="Unassembled WGS sequence"/>
</dbReference>
<dbReference type="EMBL" id="JAFBCF010000001">
    <property type="protein sequence ID" value="MBM7797716.1"/>
    <property type="molecule type" value="Genomic_DNA"/>
</dbReference>
<gene>
    <name evidence="1" type="ORF">JOE57_000637</name>
</gene>
<accession>A0ABS2RHN9</accession>
<reference evidence="1 2" key="1">
    <citation type="submission" date="2021-01" db="EMBL/GenBank/DDBJ databases">
        <title>Sequencing the genomes of 1000 actinobacteria strains.</title>
        <authorList>
            <person name="Klenk H.-P."/>
        </authorList>
    </citation>
    <scope>NUCLEOTIDE SEQUENCE [LARGE SCALE GENOMIC DNA]</scope>
    <source>
        <strain evidence="1 2">DSM 18662</strain>
    </source>
</reference>
<name>A0ABS2RHN9_9ACTN</name>
<evidence type="ECO:0000313" key="2">
    <source>
        <dbReference type="Proteomes" id="UP000704762"/>
    </source>
</evidence>
<sequence length="111" mass="12069">MPTEPRMISLGFGKFARADKIFALEPLLGDERGDGRRTRVWVEGISHPVIASRTEQTILRDMGQDVAADAPLVDEAIDLASRLAAAADAGRVDLSDLGRRARRLLAATTRD</sequence>
<organism evidence="1 2">
    <name type="scientific">Microlunatus panaciterrae</name>
    <dbReference type="NCBI Taxonomy" id="400768"/>
    <lineage>
        <taxon>Bacteria</taxon>
        <taxon>Bacillati</taxon>
        <taxon>Actinomycetota</taxon>
        <taxon>Actinomycetes</taxon>
        <taxon>Propionibacteriales</taxon>
        <taxon>Propionibacteriaceae</taxon>
        <taxon>Microlunatus</taxon>
    </lineage>
</organism>
<evidence type="ECO:0000313" key="1">
    <source>
        <dbReference type="EMBL" id="MBM7797716.1"/>
    </source>
</evidence>
<comment type="caution">
    <text evidence="1">The sequence shown here is derived from an EMBL/GenBank/DDBJ whole genome shotgun (WGS) entry which is preliminary data.</text>
</comment>
<dbReference type="RefSeq" id="WP_204916361.1">
    <property type="nucleotide sequence ID" value="NZ_BAAAQP010000011.1"/>
</dbReference>